<dbReference type="InterPro" id="IPR008928">
    <property type="entry name" value="6-hairpin_glycosidase_sf"/>
</dbReference>
<dbReference type="CDD" id="cd02955">
    <property type="entry name" value="SSP411"/>
    <property type="match status" value="1"/>
</dbReference>
<dbReference type="InterPro" id="IPR004879">
    <property type="entry name" value="Ssp411-like_TRX"/>
</dbReference>
<reference evidence="2 3" key="1">
    <citation type="submission" date="2017-01" db="EMBL/GenBank/DDBJ databases">
        <title>Genome sequencing of Arcobacter sp. LPB0137.</title>
        <authorList>
            <person name="Lee G.-W."/>
            <person name="Yi H."/>
        </authorList>
    </citation>
    <scope>NUCLEOTIDE SEQUENCE [LARGE SCALE GENOMIC DNA]</scope>
    <source>
        <strain evidence="2 3">LPB0137</strain>
    </source>
</reference>
<name>A0A1P8KQW8_9BACT</name>
<evidence type="ECO:0000313" key="3">
    <source>
        <dbReference type="Proteomes" id="UP000186074"/>
    </source>
</evidence>
<dbReference type="Pfam" id="PF03190">
    <property type="entry name" value="Thioredox_DsbH"/>
    <property type="match status" value="1"/>
</dbReference>
<dbReference type="PIRSF" id="PIRSF006402">
    <property type="entry name" value="UCP006402_thioredoxin"/>
    <property type="match status" value="1"/>
</dbReference>
<keyword evidence="3" id="KW-1185">Reference proteome</keyword>
<dbReference type="PANTHER" id="PTHR42899:SF1">
    <property type="entry name" value="SPERMATOGENESIS-ASSOCIATED PROTEIN 20"/>
    <property type="match status" value="1"/>
</dbReference>
<dbReference type="GO" id="GO:0005975">
    <property type="term" value="P:carbohydrate metabolic process"/>
    <property type="evidence" value="ECO:0007669"/>
    <property type="project" value="InterPro"/>
</dbReference>
<dbReference type="Gene3D" id="1.50.10.20">
    <property type="match status" value="1"/>
</dbReference>
<dbReference type="Gene3D" id="3.40.30.10">
    <property type="entry name" value="Glutaredoxin"/>
    <property type="match status" value="1"/>
</dbReference>
<gene>
    <name evidence="2" type="ORF">LPB137_06390</name>
</gene>
<dbReference type="SUPFAM" id="SSF52833">
    <property type="entry name" value="Thioredoxin-like"/>
    <property type="match status" value="1"/>
</dbReference>
<organism evidence="2 3">
    <name type="scientific">Poseidonibacter parvus</name>
    <dbReference type="NCBI Taxonomy" id="1850254"/>
    <lineage>
        <taxon>Bacteria</taxon>
        <taxon>Pseudomonadati</taxon>
        <taxon>Campylobacterota</taxon>
        <taxon>Epsilonproteobacteria</taxon>
        <taxon>Campylobacterales</taxon>
        <taxon>Arcobacteraceae</taxon>
        <taxon>Poseidonibacter</taxon>
    </lineage>
</organism>
<dbReference type="AlphaFoldDB" id="A0A1P8KQW8"/>
<evidence type="ECO:0000259" key="1">
    <source>
        <dbReference type="Pfam" id="PF03190"/>
    </source>
</evidence>
<sequence length="663" mass="77168">MLFLNLNANETYTNNLINEDSPYLKQHSTNPVNWYAWNQTAFSKAKKENKPIFLSIGYSTCHWCHIMEEESFENKEVAKILNKNYVSIKIDREEMPHIDKYYQNVHSLLNNTSGGWPLTVILTPNKKAFFANTYIPYDARNGSVGIREVLKNINDIFINENEKVVKTANQIEEVLKEYSNENIKTSNIDIKLLNKFIKQIDKNYDKENNGFTLRPKFPQASKIETLLDIYTVTKNKKALDIALKTLTTMAKGGIYDQIEGGFYRYSVDKNWMIPHFEKMLYTNAELISAYSKAYKITNDKFYKKIAKEIISFVEKRFEVNNLYYSASDASSIFEGKKEEGFYFVFVYDEVEEFLEDKGYKQKEILKILKYFNIIYEGNFGHHYNNTYLSDKSLIKIPNNLEKVKKDLASLRSKKEYPFIDYKILTSWNSMYISSLLDAGKFDDKYSKKALLSLDTMIKKIYVNNTLYHQIINNKPVKVKALLEDYSFLITALLKAYDYSLESYYLTFAKKLTKEAISKFYKDKKWNMSNDDFVSIAEIYDDAYKSPLSNMLDNILKIAVLNDDFAMQDIAKETFTSSSSILSTSPSSSAWLVRNYIAFNNSYIVLKATKDMLKDKNIENLPFVLKKENIDEKYLACKIGVCFSYSDSFNSIIKSIKKEAILDK</sequence>
<feature type="domain" description="Spermatogenesis-associated protein 20-like TRX" evidence="1">
    <location>
        <begin position="13"/>
        <end position="175"/>
    </location>
</feature>
<dbReference type="STRING" id="1850254.LPB137_06390"/>
<proteinExistence type="predicted"/>
<evidence type="ECO:0000313" key="2">
    <source>
        <dbReference type="EMBL" id="APW66954.1"/>
    </source>
</evidence>
<dbReference type="Proteomes" id="UP000186074">
    <property type="component" value="Chromosome"/>
</dbReference>
<accession>A0A1P8KQW8</accession>
<dbReference type="InterPro" id="IPR036249">
    <property type="entry name" value="Thioredoxin-like_sf"/>
</dbReference>
<dbReference type="EMBL" id="CP019070">
    <property type="protein sequence ID" value="APW66954.1"/>
    <property type="molecule type" value="Genomic_DNA"/>
</dbReference>
<dbReference type="PANTHER" id="PTHR42899">
    <property type="entry name" value="SPERMATOGENESIS-ASSOCIATED PROTEIN 20"/>
    <property type="match status" value="1"/>
</dbReference>
<protein>
    <recommendedName>
        <fullName evidence="1">Spermatogenesis-associated protein 20-like TRX domain-containing protein</fullName>
    </recommendedName>
</protein>
<dbReference type="InterPro" id="IPR024705">
    <property type="entry name" value="Ssp411"/>
</dbReference>
<dbReference type="SUPFAM" id="SSF48208">
    <property type="entry name" value="Six-hairpin glycosidases"/>
    <property type="match status" value="1"/>
</dbReference>
<dbReference type="KEGG" id="alp:LPB137_06390"/>